<evidence type="ECO:0000313" key="2">
    <source>
        <dbReference type="Proteomes" id="UP000054538"/>
    </source>
</evidence>
<protein>
    <submittedName>
        <fullName evidence="1">Uncharacterized protein</fullName>
    </submittedName>
</protein>
<evidence type="ECO:0000313" key="1">
    <source>
        <dbReference type="EMBL" id="KIK77871.1"/>
    </source>
</evidence>
<name>A0A0D0D2X0_9AGAM</name>
<proteinExistence type="predicted"/>
<dbReference type="AlphaFoldDB" id="A0A0D0D2X0"/>
<dbReference type="InParanoid" id="A0A0D0D2X0"/>
<reference evidence="1 2" key="1">
    <citation type="submission" date="2014-04" db="EMBL/GenBank/DDBJ databases">
        <authorList>
            <consortium name="DOE Joint Genome Institute"/>
            <person name="Kuo A."/>
            <person name="Kohler A."/>
            <person name="Jargeat P."/>
            <person name="Nagy L.G."/>
            <person name="Floudas D."/>
            <person name="Copeland A."/>
            <person name="Barry K.W."/>
            <person name="Cichocki N."/>
            <person name="Veneault-Fourrey C."/>
            <person name="LaButti K."/>
            <person name="Lindquist E.A."/>
            <person name="Lipzen A."/>
            <person name="Lundell T."/>
            <person name="Morin E."/>
            <person name="Murat C."/>
            <person name="Sun H."/>
            <person name="Tunlid A."/>
            <person name="Henrissat B."/>
            <person name="Grigoriev I.V."/>
            <person name="Hibbett D.S."/>
            <person name="Martin F."/>
            <person name="Nordberg H.P."/>
            <person name="Cantor M.N."/>
            <person name="Hua S.X."/>
        </authorList>
    </citation>
    <scope>NUCLEOTIDE SEQUENCE [LARGE SCALE GENOMIC DNA]</scope>
    <source>
        <strain evidence="1 2">Ve08.2h10</strain>
    </source>
</reference>
<sequence length="65" mass="7359">LSYFLGLVSEQDTNGLAPSMSPLSPTEQLEMVWKLSAPKRLVELQLTPEKLEHWVNVADFVKEFA</sequence>
<feature type="non-terminal residue" evidence="1">
    <location>
        <position position="1"/>
    </location>
</feature>
<reference evidence="2" key="2">
    <citation type="submission" date="2015-01" db="EMBL/GenBank/DDBJ databases">
        <title>Evolutionary Origins and Diversification of the Mycorrhizal Mutualists.</title>
        <authorList>
            <consortium name="DOE Joint Genome Institute"/>
            <consortium name="Mycorrhizal Genomics Consortium"/>
            <person name="Kohler A."/>
            <person name="Kuo A."/>
            <person name="Nagy L.G."/>
            <person name="Floudas D."/>
            <person name="Copeland A."/>
            <person name="Barry K.W."/>
            <person name="Cichocki N."/>
            <person name="Veneault-Fourrey C."/>
            <person name="LaButti K."/>
            <person name="Lindquist E.A."/>
            <person name="Lipzen A."/>
            <person name="Lundell T."/>
            <person name="Morin E."/>
            <person name="Murat C."/>
            <person name="Riley R."/>
            <person name="Ohm R."/>
            <person name="Sun H."/>
            <person name="Tunlid A."/>
            <person name="Henrissat B."/>
            <person name="Grigoriev I.V."/>
            <person name="Hibbett D.S."/>
            <person name="Martin F."/>
        </authorList>
    </citation>
    <scope>NUCLEOTIDE SEQUENCE [LARGE SCALE GENOMIC DNA]</scope>
    <source>
        <strain evidence="2">Ve08.2h10</strain>
    </source>
</reference>
<organism evidence="1 2">
    <name type="scientific">Paxillus rubicundulus Ve08.2h10</name>
    <dbReference type="NCBI Taxonomy" id="930991"/>
    <lineage>
        <taxon>Eukaryota</taxon>
        <taxon>Fungi</taxon>
        <taxon>Dikarya</taxon>
        <taxon>Basidiomycota</taxon>
        <taxon>Agaricomycotina</taxon>
        <taxon>Agaricomycetes</taxon>
        <taxon>Agaricomycetidae</taxon>
        <taxon>Boletales</taxon>
        <taxon>Paxilineae</taxon>
        <taxon>Paxillaceae</taxon>
        <taxon>Paxillus</taxon>
    </lineage>
</organism>
<dbReference type="EMBL" id="KN826803">
    <property type="protein sequence ID" value="KIK77871.1"/>
    <property type="molecule type" value="Genomic_DNA"/>
</dbReference>
<keyword evidence="2" id="KW-1185">Reference proteome</keyword>
<dbReference type="HOGENOM" id="CLU_2855964_0_0_1"/>
<accession>A0A0D0D2X0</accession>
<gene>
    <name evidence="1" type="ORF">PAXRUDRAFT_165527</name>
</gene>
<dbReference type="OrthoDB" id="10253869at2759"/>
<dbReference type="STRING" id="930991.A0A0D0D2X0"/>
<dbReference type="Proteomes" id="UP000054538">
    <property type="component" value="Unassembled WGS sequence"/>
</dbReference>